<dbReference type="SUPFAM" id="SSF54506">
    <property type="entry name" value="Diaminopimelate epimerase-like"/>
    <property type="match status" value="1"/>
</dbReference>
<dbReference type="Gene3D" id="3.10.310.10">
    <property type="entry name" value="Diaminopimelate Epimerase, Chain A, domain 1"/>
    <property type="match status" value="2"/>
</dbReference>
<protein>
    <submittedName>
        <fullName evidence="1">PhzF family phenazine biosynthesis protein</fullName>
    </submittedName>
</protein>
<organism evidence="1 2">
    <name type="scientific">Gloeocapsopsis crepidinum LEGE 06123</name>
    <dbReference type="NCBI Taxonomy" id="588587"/>
    <lineage>
        <taxon>Bacteria</taxon>
        <taxon>Bacillati</taxon>
        <taxon>Cyanobacteriota</taxon>
        <taxon>Cyanophyceae</taxon>
        <taxon>Oscillatoriophycideae</taxon>
        <taxon>Chroococcales</taxon>
        <taxon>Chroococcaceae</taxon>
        <taxon>Gloeocapsopsis</taxon>
    </lineage>
</organism>
<evidence type="ECO:0000313" key="1">
    <source>
        <dbReference type="EMBL" id="MBE9190643.1"/>
    </source>
</evidence>
<dbReference type="Pfam" id="PF02567">
    <property type="entry name" value="PhzC-PhzF"/>
    <property type="match status" value="1"/>
</dbReference>
<sequence>MAKYRFYTADVFTDVIFGGNQLAVFPDARGIPDSLMQNIAREFNLSETAFVFPPAQPDRTKHLRIFTPGTELPFAGHPTIGTAHVLAAIGEILLEEETTVIFEEEVGPVNVVIYAQNGQPVSAYLTAAQLPQFGPNPPEPSIIAAILGLHEDDVLVGEWSSAAVSCGVPFLFVPVRDRNALCQASVNREHWNSHLKSFWAPHLYVFCFDPELQGSDLRARMFAPAMGIEEDPATGAAASALAGYLGDRYSSSHGVLRWIVEQGFEMNRPSMINVQAQKVDGHIVAVQVGGQSVMVSEGVIEIPERLLNKN</sequence>
<dbReference type="NCBIfam" id="TIGR00654">
    <property type="entry name" value="PhzF_family"/>
    <property type="match status" value="1"/>
</dbReference>
<keyword evidence="2" id="KW-1185">Reference proteome</keyword>
<reference evidence="1 2" key="1">
    <citation type="submission" date="2020-10" db="EMBL/GenBank/DDBJ databases">
        <authorList>
            <person name="Castelo-Branco R."/>
            <person name="Eusebio N."/>
            <person name="Adriana R."/>
            <person name="Vieira A."/>
            <person name="Brugerolle De Fraissinette N."/>
            <person name="Rezende De Castro R."/>
            <person name="Schneider M.P."/>
            <person name="Vasconcelos V."/>
            <person name="Leao P.N."/>
        </authorList>
    </citation>
    <scope>NUCLEOTIDE SEQUENCE [LARGE SCALE GENOMIC DNA]</scope>
    <source>
        <strain evidence="1 2">LEGE 06123</strain>
    </source>
</reference>
<dbReference type="PIRSF" id="PIRSF016184">
    <property type="entry name" value="PhzC_PhzF"/>
    <property type="match status" value="1"/>
</dbReference>
<dbReference type="PANTHER" id="PTHR13774:SF32">
    <property type="entry name" value="ANTISENSE-ENHANCING SEQUENCE 1"/>
    <property type="match status" value="1"/>
</dbReference>
<dbReference type="RefSeq" id="WP_193931818.1">
    <property type="nucleotide sequence ID" value="NZ_CAWPMZ010000040.1"/>
</dbReference>
<dbReference type="PANTHER" id="PTHR13774">
    <property type="entry name" value="PHENAZINE BIOSYNTHESIS PROTEIN"/>
    <property type="match status" value="1"/>
</dbReference>
<dbReference type="EMBL" id="JADEWN010000019">
    <property type="protein sequence ID" value="MBE9190643.1"/>
    <property type="molecule type" value="Genomic_DNA"/>
</dbReference>
<gene>
    <name evidence="1" type="ORF">IQ230_09770</name>
</gene>
<dbReference type="InterPro" id="IPR003719">
    <property type="entry name" value="Phenazine_PhzF-like"/>
</dbReference>
<evidence type="ECO:0000313" key="2">
    <source>
        <dbReference type="Proteomes" id="UP000651156"/>
    </source>
</evidence>
<comment type="caution">
    <text evidence="1">The sequence shown here is derived from an EMBL/GenBank/DDBJ whole genome shotgun (WGS) entry which is preliminary data.</text>
</comment>
<dbReference type="Proteomes" id="UP000651156">
    <property type="component" value="Unassembled WGS sequence"/>
</dbReference>
<proteinExistence type="predicted"/>
<name>A0ABR9UTG3_9CHRO</name>
<accession>A0ABR9UTG3</accession>